<dbReference type="EMBL" id="AGCI01000017">
    <property type="protein sequence ID" value="EHM45585.1"/>
    <property type="molecule type" value="Genomic_DNA"/>
</dbReference>
<sequence>MELFTARLFTIAATSALNNPHAGIFGVTTKLSAGQNAGLI</sequence>
<protein>
    <submittedName>
        <fullName evidence="1">Uncharacterized protein</fullName>
    </submittedName>
</protein>
<dbReference type="AlphaFoldDB" id="G9Y3C2"/>
<proteinExistence type="predicted"/>
<name>G9Y3C2_HAFAL</name>
<dbReference type="HOGENOM" id="CLU_3290471_0_0_6"/>
<evidence type="ECO:0000313" key="1">
    <source>
        <dbReference type="EMBL" id="EHM45585.1"/>
    </source>
</evidence>
<dbReference type="Proteomes" id="UP000005959">
    <property type="component" value="Unassembled WGS sequence"/>
</dbReference>
<reference evidence="1 2" key="1">
    <citation type="submission" date="2011-08" db="EMBL/GenBank/DDBJ databases">
        <authorList>
            <person name="Weinstock G."/>
            <person name="Sodergren E."/>
            <person name="Clifton S."/>
            <person name="Fulton L."/>
            <person name="Fulton B."/>
            <person name="Courtney L."/>
            <person name="Fronick C."/>
            <person name="Harrison M."/>
            <person name="Strong C."/>
            <person name="Farmer C."/>
            <person name="Delahaunty K."/>
            <person name="Markovic C."/>
            <person name="Hall O."/>
            <person name="Minx P."/>
            <person name="Tomlinson C."/>
            <person name="Mitreva M."/>
            <person name="Hou S."/>
            <person name="Chen J."/>
            <person name="Wollam A."/>
            <person name="Pepin K.H."/>
            <person name="Johnson M."/>
            <person name="Bhonagiri V."/>
            <person name="Zhang X."/>
            <person name="Suruliraj S."/>
            <person name="Warren W."/>
            <person name="Chinwalla A."/>
            <person name="Mardis E.R."/>
            <person name="Wilson R.K."/>
        </authorList>
    </citation>
    <scope>NUCLEOTIDE SEQUENCE [LARGE SCALE GENOMIC DNA]</scope>
    <source>
        <strain evidence="1 2">ATCC 51873</strain>
    </source>
</reference>
<gene>
    <name evidence="1" type="ORF">HMPREF0454_01124</name>
</gene>
<organism evidence="1 2">
    <name type="scientific">Hafnia alvei ATCC 51873</name>
    <dbReference type="NCBI Taxonomy" id="1002364"/>
    <lineage>
        <taxon>Bacteria</taxon>
        <taxon>Pseudomonadati</taxon>
        <taxon>Pseudomonadota</taxon>
        <taxon>Gammaproteobacteria</taxon>
        <taxon>Enterobacterales</taxon>
        <taxon>Hafniaceae</taxon>
        <taxon>Hafnia</taxon>
    </lineage>
</organism>
<dbReference type="PATRIC" id="fig|1002364.3.peg.1035"/>
<evidence type="ECO:0000313" key="2">
    <source>
        <dbReference type="Proteomes" id="UP000005959"/>
    </source>
</evidence>
<comment type="caution">
    <text evidence="1">The sequence shown here is derived from an EMBL/GenBank/DDBJ whole genome shotgun (WGS) entry which is preliminary data.</text>
</comment>
<accession>G9Y3C2</accession>